<dbReference type="GO" id="GO:0016787">
    <property type="term" value="F:hydrolase activity"/>
    <property type="evidence" value="ECO:0007669"/>
    <property type="project" value="UniProtKB-KW"/>
</dbReference>
<dbReference type="InterPro" id="IPR032675">
    <property type="entry name" value="LRR_dom_sf"/>
</dbReference>
<evidence type="ECO:0000259" key="5">
    <source>
        <dbReference type="Pfam" id="PF23559"/>
    </source>
</evidence>
<comment type="caution">
    <text evidence="7">The sequence shown here is derived from an EMBL/GenBank/DDBJ whole genome shotgun (WGS) entry which is preliminary data.</text>
</comment>
<protein>
    <submittedName>
        <fullName evidence="7">Putative P-loop containing nucleoside triphosphate hydrolase, leucine-rich repeat domain, L</fullName>
    </submittedName>
</protein>
<dbReference type="GO" id="GO:0043531">
    <property type="term" value="F:ADP binding"/>
    <property type="evidence" value="ECO:0007669"/>
    <property type="project" value="InterPro"/>
</dbReference>
<feature type="domain" description="R13L1/DRL21-like LRR repeat region" evidence="6">
    <location>
        <begin position="534"/>
        <end position="655"/>
    </location>
</feature>
<dbReference type="InterPro" id="IPR056789">
    <property type="entry name" value="LRR_R13L1-DRL21"/>
</dbReference>
<keyword evidence="7" id="KW-0378">Hydrolase</keyword>
<dbReference type="PRINTS" id="PR00364">
    <property type="entry name" value="DISEASERSIST"/>
</dbReference>
<sequence length="812" mass="92545">MPPQEAWEKTGEETELEPAIVGRKKEIIDQLIPLHTGAESVGKVSVVSIVGFAGIGKTKLARLICEDEQVKAHFGLQIWIYDVEFLNTTDMSSTYTDGGKGNLVVLDNLKTEILGDEMLSDLDKILMTSNGASAILITTRSKLVANNITVSLSNYRLRHETTRPDTVFTTFKPHVILGLNEEESLSLFWKVRGQSSSIIDMKKEMQRKMVMDCGGVPFLIIFKAIFVNNHCADLAVADLNKEEFLKELKVRYYDKLPSPQKFCFEFCSLFPQDHLIDVERLIHLLTAEGFQSDLENSTEDKFRQYFNDFVGMPIFKDMEEDECGAVRRCRMQPLMHDLARFVSDQIENVTVDPEGEKVTEGVLRASFDFSLDVSRGIPPSLFKKAKKLKAILFWKTQSLLPKDMKTGYSTCGQIFKSFKATLRMLDLHDMGIKTLPNSIGDMNNLRYLDLSLNSIEKLPNSITKLSNLQTLKLSQCYPLEELPKNIDELVNLKHLEIDGCLALTHMPRKLHKLECSLQTLSLFVISDGHHVGGLSELARLNNLRGHLEISHLESLNLSKADNCLNGKNDLQRLTLRWCHEDDYGKKEEEDDQKRLDFLEPPSTLRAIFVVGYKGKTLSNWFSSIACLVKLSLYDCTSCIFLPHLHELPNLRFLELLRLDKLEYIADQSNDSDRHNDKLQAAAVHFPSLEELTISDCPNLKRWWRKDKMEKDLPFFACLSKLNVNYCPELTCMPLFPGLDEELILVGSSVKPLLDSINHGHRKCYPFSKLKSMKIANIEDSRSPAKIWIEYFNSLEKLDIKEWKHLKSLPEGA</sequence>
<dbReference type="Pfam" id="PF23559">
    <property type="entry name" value="WHD_DRP"/>
    <property type="match status" value="1"/>
</dbReference>
<evidence type="ECO:0000259" key="6">
    <source>
        <dbReference type="Pfam" id="PF25019"/>
    </source>
</evidence>
<dbReference type="Gene3D" id="3.80.10.10">
    <property type="entry name" value="Ribonuclease Inhibitor"/>
    <property type="match status" value="1"/>
</dbReference>
<gene>
    <name evidence="7" type="ORF">MtrunA17_Chr5g0410401</name>
</gene>
<proteinExistence type="predicted"/>
<dbReference type="InterPro" id="IPR002182">
    <property type="entry name" value="NB-ARC"/>
</dbReference>
<dbReference type="Pfam" id="PF00931">
    <property type="entry name" value="NB-ARC"/>
    <property type="match status" value="1"/>
</dbReference>
<evidence type="ECO:0000256" key="2">
    <source>
        <dbReference type="ARBA" id="ARBA00022737"/>
    </source>
</evidence>
<dbReference type="InterPro" id="IPR058922">
    <property type="entry name" value="WHD_DRP"/>
</dbReference>
<dbReference type="SUPFAM" id="SSF52540">
    <property type="entry name" value="P-loop containing nucleoside triphosphate hydrolases"/>
    <property type="match status" value="1"/>
</dbReference>
<keyword evidence="1" id="KW-0433">Leucine-rich repeat</keyword>
<dbReference type="GO" id="GO:0006952">
    <property type="term" value="P:defense response"/>
    <property type="evidence" value="ECO:0007669"/>
    <property type="project" value="UniProtKB-KW"/>
</dbReference>
<dbReference type="InterPro" id="IPR036388">
    <property type="entry name" value="WH-like_DNA-bd_sf"/>
</dbReference>
<reference evidence="8" key="1">
    <citation type="journal article" date="2018" name="Nat. Plants">
        <title>Whole-genome landscape of Medicago truncatula symbiotic genes.</title>
        <authorList>
            <person name="Pecrix Y."/>
            <person name="Staton S.E."/>
            <person name="Sallet E."/>
            <person name="Lelandais-Briere C."/>
            <person name="Moreau S."/>
            <person name="Carrere S."/>
            <person name="Blein T."/>
            <person name="Jardinaud M.F."/>
            <person name="Latrasse D."/>
            <person name="Zouine M."/>
            <person name="Zahm M."/>
            <person name="Kreplak J."/>
            <person name="Mayjonade B."/>
            <person name="Satge C."/>
            <person name="Perez M."/>
            <person name="Cauet S."/>
            <person name="Marande W."/>
            <person name="Chantry-Darmon C."/>
            <person name="Lopez-Roques C."/>
            <person name="Bouchez O."/>
            <person name="Berard A."/>
            <person name="Debelle F."/>
            <person name="Munos S."/>
            <person name="Bendahmane A."/>
            <person name="Berges H."/>
            <person name="Niebel A."/>
            <person name="Buitink J."/>
            <person name="Frugier F."/>
            <person name="Benhamed M."/>
            <person name="Crespi M."/>
            <person name="Gouzy J."/>
            <person name="Gamas P."/>
        </authorList>
    </citation>
    <scope>NUCLEOTIDE SEQUENCE [LARGE SCALE GENOMIC DNA]</scope>
    <source>
        <strain evidence="8">cv. Jemalong A17</strain>
    </source>
</reference>
<dbReference type="AlphaFoldDB" id="A0A396HTP3"/>
<keyword evidence="2" id="KW-0677">Repeat</keyword>
<evidence type="ECO:0000256" key="3">
    <source>
        <dbReference type="ARBA" id="ARBA00022821"/>
    </source>
</evidence>
<organism evidence="7 8">
    <name type="scientific">Medicago truncatula</name>
    <name type="common">Barrel medic</name>
    <name type="synonym">Medicago tribuloides</name>
    <dbReference type="NCBI Taxonomy" id="3880"/>
    <lineage>
        <taxon>Eukaryota</taxon>
        <taxon>Viridiplantae</taxon>
        <taxon>Streptophyta</taxon>
        <taxon>Embryophyta</taxon>
        <taxon>Tracheophyta</taxon>
        <taxon>Spermatophyta</taxon>
        <taxon>Magnoliopsida</taxon>
        <taxon>eudicotyledons</taxon>
        <taxon>Gunneridae</taxon>
        <taxon>Pentapetalae</taxon>
        <taxon>rosids</taxon>
        <taxon>fabids</taxon>
        <taxon>Fabales</taxon>
        <taxon>Fabaceae</taxon>
        <taxon>Papilionoideae</taxon>
        <taxon>50 kb inversion clade</taxon>
        <taxon>NPAAA clade</taxon>
        <taxon>Hologalegina</taxon>
        <taxon>IRL clade</taxon>
        <taxon>Trifolieae</taxon>
        <taxon>Medicago</taxon>
    </lineage>
</organism>
<keyword evidence="3" id="KW-0611">Plant defense</keyword>
<dbReference type="PANTHER" id="PTHR36766:SF40">
    <property type="entry name" value="DISEASE RESISTANCE PROTEIN RGA3"/>
    <property type="match status" value="1"/>
</dbReference>
<dbReference type="Pfam" id="PF25019">
    <property type="entry name" value="LRR_R13L1-DRL21"/>
    <property type="match status" value="1"/>
</dbReference>
<dbReference type="PANTHER" id="PTHR36766">
    <property type="entry name" value="PLANT BROAD-SPECTRUM MILDEW RESISTANCE PROTEIN RPW8"/>
    <property type="match status" value="1"/>
</dbReference>
<dbReference type="EMBL" id="PSQE01000005">
    <property type="protein sequence ID" value="RHN54765.1"/>
    <property type="molecule type" value="Genomic_DNA"/>
</dbReference>
<evidence type="ECO:0000256" key="1">
    <source>
        <dbReference type="ARBA" id="ARBA00022614"/>
    </source>
</evidence>
<dbReference type="Pfam" id="PF13855">
    <property type="entry name" value="LRR_8"/>
    <property type="match status" value="1"/>
</dbReference>
<feature type="domain" description="NB-ARC" evidence="4">
    <location>
        <begin position="43"/>
        <end position="82"/>
    </location>
</feature>
<evidence type="ECO:0000313" key="7">
    <source>
        <dbReference type="EMBL" id="RHN54765.1"/>
    </source>
</evidence>
<dbReference type="Proteomes" id="UP000265566">
    <property type="component" value="Chromosome 5"/>
</dbReference>
<dbReference type="PROSITE" id="PS51450">
    <property type="entry name" value="LRR"/>
    <property type="match status" value="1"/>
</dbReference>
<evidence type="ECO:0000259" key="4">
    <source>
        <dbReference type="Pfam" id="PF00931"/>
    </source>
</evidence>
<dbReference type="Gene3D" id="1.10.10.10">
    <property type="entry name" value="Winged helix-like DNA-binding domain superfamily/Winged helix DNA-binding domain"/>
    <property type="match status" value="1"/>
</dbReference>
<dbReference type="SUPFAM" id="SSF52058">
    <property type="entry name" value="L domain-like"/>
    <property type="match status" value="1"/>
</dbReference>
<dbReference type="InterPro" id="IPR027417">
    <property type="entry name" value="P-loop_NTPase"/>
</dbReference>
<name>A0A396HTP3_MEDTR</name>
<feature type="domain" description="Disease resistance protein winged helix" evidence="5">
    <location>
        <begin position="269"/>
        <end position="339"/>
    </location>
</feature>
<dbReference type="InterPro" id="IPR001611">
    <property type="entry name" value="Leu-rich_rpt"/>
</dbReference>
<dbReference type="Gene3D" id="3.40.50.300">
    <property type="entry name" value="P-loop containing nucleotide triphosphate hydrolases"/>
    <property type="match status" value="1"/>
</dbReference>
<dbReference type="Gramene" id="rna29847">
    <property type="protein sequence ID" value="RHN54765.1"/>
    <property type="gene ID" value="gene29847"/>
</dbReference>
<accession>A0A396HTP3</accession>
<evidence type="ECO:0000313" key="8">
    <source>
        <dbReference type="Proteomes" id="UP000265566"/>
    </source>
</evidence>